<evidence type="ECO:0000313" key="3">
    <source>
        <dbReference type="Proteomes" id="UP000246132"/>
    </source>
</evidence>
<reference evidence="2 3" key="1">
    <citation type="journal article" date="2018" name="Int. J. Syst. Bacteriol.">
        <title>Oceaniradius stylonemae gen. nov., sp. nov., isolated from a red alga, Stylonema cornu-cervi.</title>
        <authorList>
            <person name="Jeong S."/>
        </authorList>
    </citation>
    <scope>NUCLEOTIDE SEQUENCE [LARGE SCALE GENOMIC DNA]</scope>
    <source>
        <strain evidence="2 3">StC1</strain>
    </source>
</reference>
<dbReference type="GO" id="GO:0015977">
    <property type="term" value="P:carbon fixation"/>
    <property type="evidence" value="ECO:0007669"/>
    <property type="project" value="InterPro"/>
</dbReference>
<evidence type="ECO:0000313" key="2">
    <source>
        <dbReference type="EMBL" id="RKF05423.1"/>
    </source>
</evidence>
<comment type="caution">
    <text evidence="2">The sequence shown here is derived from an EMBL/GenBank/DDBJ whole genome shotgun (WGS) entry which is preliminary data.</text>
</comment>
<dbReference type="EMBL" id="QFWV02000009">
    <property type="protein sequence ID" value="RKF05423.1"/>
    <property type="molecule type" value="Genomic_DNA"/>
</dbReference>
<evidence type="ECO:0000259" key="1">
    <source>
        <dbReference type="Pfam" id="PF00016"/>
    </source>
</evidence>
<dbReference type="OrthoDB" id="9764279at2"/>
<sequence>MERFRVVYRIFADSAAEAMRRAHDVALEQTVEVPADVVPQGFIADEIVGKVGRAEMGERGVFDVAISYSPDSVGTELCQLLNVIFGNSSIQQGVKVVGFEPGATIAERFAGPRFGIEGVRARANRPKGGLISPVIKPQGSSPETLAEIAFRCVAGGADIIKDDHGLADQPMAPFEERTEKVAAAVARANAEFGMSALHFANITGRSDELVERAFFAKRAGAGGVLLMPGLLGFEIVQQLAADPAFGLPIMTHPSFTGPFVLSPETGFTHAMMYGVLQRLAGSDISVFPNVGGRFGFSAEECVSIADACRDPAGIGKPIFPSPGGGMSVDRAADMAAMYGDDVVYLIGGSLLRHGDRIGEAVTAMRRAVDAVPGAR</sequence>
<dbReference type="GO" id="GO:0000287">
    <property type="term" value="F:magnesium ion binding"/>
    <property type="evidence" value="ECO:0007669"/>
    <property type="project" value="InterPro"/>
</dbReference>
<dbReference type="Gene3D" id="3.30.70.150">
    <property type="entry name" value="RuBisCO large subunit, N-terminal domain"/>
    <property type="match status" value="1"/>
</dbReference>
<feature type="domain" description="Ribulose bisphosphate carboxylase large subunit C-terminal" evidence="1">
    <location>
        <begin position="118"/>
        <end position="283"/>
    </location>
</feature>
<dbReference type="CDD" id="cd08210">
    <property type="entry name" value="RLP_RrRLP"/>
    <property type="match status" value="1"/>
</dbReference>
<dbReference type="SFLD" id="SFLDS00014">
    <property type="entry name" value="RuBisCO"/>
    <property type="match status" value="1"/>
</dbReference>
<dbReference type="SUPFAM" id="SSF51649">
    <property type="entry name" value="RuBisCo, C-terminal domain"/>
    <property type="match status" value="1"/>
</dbReference>
<dbReference type="InterPro" id="IPR036376">
    <property type="entry name" value="RuBisCO_lsu_C_sf"/>
</dbReference>
<dbReference type="SFLD" id="SFLDG00301">
    <property type="entry name" value="RuBisCO-like_proteins"/>
    <property type="match status" value="1"/>
</dbReference>
<dbReference type="SUPFAM" id="SSF54966">
    <property type="entry name" value="RuBisCO, large subunit, small (N-terminal) domain"/>
    <property type="match status" value="1"/>
</dbReference>
<accession>A0A3A8AI18</accession>
<keyword evidence="3" id="KW-1185">Reference proteome</keyword>
<dbReference type="InterPro" id="IPR000685">
    <property type="entry name" value="RuBisCO_lsu_C"/>
</dbReference>
<dbReference type="AlphaFoldDB" id="A0A3A8AI18"/>
<organism evidence="2 3">
    <name type="scientific">Oceaniradius stylonematis</name>
    <dbReference type="NCBI Taxonomy" id="2184161"/>
    <lineage>
        <taxon>Bacteria</taxon>
        <taxon>Pseudomonadati</taxon>
        <taxon>Pseudomonadota</taxon>
        <taxon>Alphaproteobacteria</taxon>
        <taxon>Hyphomicrobiales</taxon>
        <taxon>Ahrensiaceae</taxon>
        <taxon>Oceaniradius</taxon>
    </lineage>
</organism>
<dbReference type="Proteomes" id="UP000246132">
    <property type="component" value="Unassembled WGS sequence"/>
</dbReference>
<dbReference type="Pfam" id="PF00016">
    <property type="entry name" value="RuBisCO_large"/>
    <property type="match status" value="1"/>
</dbReference>
<gene>
    <name evidence="2" type="ORF">DEM25_016650</name>
</gene>
<proteinExistence type="predicted"/>
<dbReference type="PANTHER" id="PTHR42704:SF17">
    <property type="entry name" value="RIBULOSE BISPHOSPHATE CARBOXYLASE LARGE CHAIN"/>
    <property type="match status" value="1"/>
</dbReference>
<dbReference type="InterPro" id="IPR036422">
    <property type="entry name" value="RuBisCO_lsu_N_sf"/>
</dbReference>
<dbReference type="Gene3D" id="3.20.20.110">
    <property type="entry name" value="Ribulose bisphosphate carboxylase, large subunit, C-terminal domain"/>
    <property type="match status" value="1"/>
</dbReference>
<dbReference type="InterPro" id="IPR033966">
    <property type="entry name" value="RuBisCO"/>
</dbReference>
<dbReference type="GO" id="GO:0016984">
    <property type="term" value="F:ribulose-bisphosphate carboxylase activity"/>
    <property type="evidence" value="ECO:0007669"/>
    <property type="project" value="InterPro"/>
</dbReference>
<dbReference type="SFLD" id="SFLDF00158">
    <property type="entry name" value="5-methylthio-D-ribulose_1-phos"/>
    <property type="match status" value="1"/>
</dbReference>
<name>A0A3A8AI18_9HYPH</name>
<dbReference type="PANTHER" id="PTHR42704">
    <property type="entry name" value="RIBULOSE BISPHOSPHATE CARBOXYLASE"/>
    <property type="match status" value="1"/>
</dbReference>
<protein>
    <submittedName>
        <fullName evidence="2">Ribulose 1,5-bisphosphate carboxylase</fullName>
    </submittedName>
</protein>